<sequence length="146" mass="15822">MAAKRLMGCMTAFSEHGLPIHGSVQRVLQALARTELRNLGSLDLDGCAGARIATGTSRALGDGKGAETDEGDRATFFERDLHTLDHRVKRARGSGLGDVGFFGDVFDQFCFIHSSPLGRMVQRQDVPAFETAQADAVSARRTQAQW</sequence>
<evidence type="ECO:0000313" key="1">
    <source>
        <dbReference type="EMBL" id="CBH96295.1"/>
    </source>
</evidence>
<proteinExistence type="predicted"/>
<comment type="caution">
    <text evidence="1">The sequence shown here is derived from an EMBL/GenBank/DDBJ whole genome shotgun (WGS) entry which is preliminary data.</text>
</comment>
<protein>
    <submittedName>
        <fullName evidence="1">Uncharacterized protein</fullName>
    </submittedName>
</protein>
<name>E6PMZ3_9ZZZZ</name>
<dbReference type="AlphaFoldDB" id="E6PMZ3"/>
<dbReference type="EMBL" id="CABM01000024">
    <property type="protein sequence ID" value="CBH96295.1"/>
    <property type="molecule type" value="Genomic_DNA"/>
</dbReference>
<gene>
    <name evidence="1" type="ORF">CARN2_2236</name>
</gene>
<accession>E6PMZ3</accession>
<reference evidence="1" key="1">
    <citation type="submission" date="2009-10" db="EMBL/GenBank/DDBJ databases">
        <title>Diversity of trophic interactions inside an arsenic-rich microbial ecosystem.</title>
        <authorList>
            <person name="Bertin P.N."/>
            <person name="Heinrich-Salmeron A."/>
            <person name="Pelletier E."/>
            <person name="Goulhen-Chollet F."/>
            <person name="Arsene-Ploetze F."/>
            <person name="Gallien S."/>
            <person name="Calteau A."/>
            <person name="Vallenet D."/>
            <person name="Casiot C."/>
            <person name="Chane-Woon-Ming B."/>
            <person name="Giloteaux L."/>
            <person name="Barakat M."/>
            <person name="Bonnefoy V."/>
            <person name="Bruneel O."/>
            <person name="Chandler M."/>
            <person name="Cleiss J."/>
            <person name="Duran R."/>
            <person name="Elbaz-Poulichet F."/>
            <person name="Fonknechten N."/>
            <person name="Lauga B."/>
            <person name="Mornico D."/>
            <person name="Ortet P."/>
            <person name="Schaeffer C."/>
            <person name="Siguier P."/>
            <person name="Alexander Thil Smith A."/>
            <person name="Van Dorsselaer A."/>
            <person name="Weissenbach J."/>
            <person name="Medigue C."/>
            <person name="Le Paslier D."/>
        </authorList>
    </citation>
    <scope>NUCLEOTIDE SEQUENCE</scope>
</reference>
<organism evidence="1">
    <name type="scientific">mine drainage metagenome</name>
    <dbReference type="NCBI Taxonomy" id="410659"/>
    <lineage>
        <taxon>unclassified sequences</taxon>
        <taxon>metagenomes</taxon>
        <taxon>ecological metagenomes</taxon>
    </lineage>
</organism>